<dbReference type="Proteomes" id="UP000016924">
    <property type="component" value="Unassembled WGS sequence"/>
</dbReference>
<keyword evidence="4" id="KW-0256">Endoplasmic reticulum</keyword>
<evidence type="ECO:0000313" key="7">
    <source>
        <dbReference type="EMBL" id="EON65782.1"/>
    </source>
</evidence>
<organism evidence="7 8">
    <name type="scientific">Coniosporium apollinis (strain CBS 100218)</name>
    <name type="common">Rock-inhabiting black yeast</name>
    <dbReference type="NCBI Taxonomy" id="1168221"/>
    <lineage>
        <taxon>Eukaryota</taxon>
        <taxon>Fungi</taxon>
        <taxon>Dikarya</taxon>
        <taxon>Ascomycota</taxon>
        <taxon>Pezizomycotina</taxon>
        <taxon>Dothideomycetes</taxon>
        <taxon>Dothideomycetes incertae sedis</taxon>
        <taxon>Coniosporium</taxon>
    </lineage>
</organism>
<dbReference type="GO" id="GO:0005783">
    <property type="term" value="C:endoplasmic reticulum"/>
    <property type="evidence" value="ECO:0007669"/>
    <property type="project" value="UniProtKB-SubCell"/>
</dbReference>
<evidence type="ECO:0000256" key="3">
    <source>
        <dbReference type="ARBA" id="ARBA00004370"/>
    </source>
</evidence>
<evidence type="ECO:0000256" key="5">
    <source>
        <dbReference type="ARBA" id="ARBA00023128"/>
    </source>
</evidence>
<dbReference type="InterPro" id="IPR029058">
    <property type="entry name" value="AB_hydrolase_fold"/>
</dbReference>
<keyword evidence="8" id="KW-1185">Reference proteome</keyword>
<dbReference type="eggNOG" id="KOG2029">
    <property type="taxonomic scope" value="Eukaryota"/>
</dbReference>
<name>R7YV47_CONA1</name>
<evidence type="ECO:0008006" key="9">
    <source>
        <dbReference type="Google" id="ProtNLM"/>
    </source>
</evidence>
<reference evidence="8" key="1">
    <citation type="submission" date="2012-06" db="EMBL/GenBank/DDBJ databases">
        <title>The genome sequence of Coniosporium apollinis CBS 100218.</title>
        <authorList>
            <consortium name="The Broad Institute Genome Sequencing Platform"/>
            <person name="Cuomo C."/>
            <person name="Gorbushina A."/>
            <person name="Noack S."/>
            <person name="Walker B."/>
            <person name="Young S.K."/>
            <person name="Zeng Q."/>
            <person name="Gargeya S."/>
            <person name="Fitzgerald M."/>
            <person name="Haas B."/>
            <person name="Abouelleil A."/>
            <person name="Alvarado L."/>
            <person name="Arachchi H.M."/>
            <person name="Berlin A.M."/>
            <person name="Chapman S.B."/>
            <person name="Goldberg J."/>
            <person name="Griggs A."/>
            <person name="Gujja S."/>
            <person name="Hansen M."/>
            <person name="Howarth C."/>
            <person name="Imamovic A."/>
            <person name="Larimer J."/>
            <person name="McCowan C."/>
            <person name="Montmayeur A."/>
            <person name="Murphy C."/>
            <person name="Neiman D."/>
            <person name="Pearson M."/>
            <person name="Priest M."/>
            <person name="Roberts A."/>
            <person name="Saif S."/>
            <person name="Shea T."/>
            <person name="Sisk P."/>
            <person name="Sykes S."/>
            <person name="Wortman J."/>
            <person name="Nusbaum C."/>
            <person name="Birren B."/>
        </authorList>
    </citation>
    <scope>NUCLEOTIDE SEQUENCE [LARGE SCALE GENOMIC DNA]</scope>
    <source>
        <strain evidence="8">CBS 100218</strain>
    </source>
</reference>
<protein>
    <recommendedName>
        <fullName evidence="9">DUF676 domain-containing protein</fullName>
    </recommendedName>
</protein>
<evidence type="ECO:0000256" key="6">
    <source>
        <dbReference type="ARBA" id="ARBA00023136"/>
    </source>
</evidence>
<dbReference type="InterPro" id="IPR052374">
    <property type="entry name" value="SERAC1"/>
</dbReference>
<dbReference type="GeneID" id="19902332"/>
<dbReference type="STRING" id="1168221.R7YV47"/>
<dbReference type="AlphaFoldDB" id="R7YV47"/>
<dbReference type="OMA" id="PLDANHH"/>
<evidence type="ECO:0000256" key="1">
    <source>
        <dbReference type="ARBA" id="ARBA00004173"/>
    </source>
</evidence>
<accession>R7YV47</accession>
<dbReference type="PANTHER" id="PTHR48182">
    <property type="entry name" value="PROTEIN SERAC1"/>
    <property type="match status" value="1"/>
</dbReference>
<keyword evidence="6" id="KW-0472">Membrane</keyword>
<dbReference type="EMBL" id="JH767576">
    <property type="protein sequence ID" value="EON65782.1"/>
    <property type="molecule type" value="Genomic_DNA"/>
</dbReference>
<comment type="subcellular location">
    <subcellularLocation>
        <location evidence="2">Endoplasmic reticulum</location>
    </subcellularLocation>
    <subcellularLocation>
        <location evidence="3">Membrane</location>
    </subcellularLocation>
    <subcellularLocation>
        <location evidence="1">Mitochondrion</location>
    </subcellularLocation>
</comment>
<dbReference type="PANTHER" id="PTHR48182:SF2">
    <property type="entry name" value="PROTEIN SERAC1"/>
    <property type="match status" value="1"/>
</dbReference>
<proteinExistence type="predicted"/>
<sequence length="343" mass="37659">MAFTTSSIEFAIALLLGLPVVFFASHYVNRAARRNSSRRQRGVKVLAHGANAEKIEVDIVAVHGLGAHPEFTWTTKIDPQQCSDRTNAGRCAHVPCRSNWLVDFLPTDFPEAEIMTFGYNADWFGKGTSATAYESGCFLLRELKEIRGRHKSRPLLFVGHSFGGLVVKEALVQASIEQDYRDIGDATCGIIFLGTPHQGSGVSAIGALVAWLTTALFGSDMTQLVYLQKHGKELANLQARFAKSIVEGIKMFSFYETLPTCFHQISLGLVVNRDSAGLVGDSISVDKDHSGMNKCIDREDPLYKDICRAIQGILDNVRSGKKGQCALTSRTHSDAAYENLRTQ</sequence>
<evidence type="ECO:0000313" key="8">
    <source>
        <dbReference type="Proteomes" id="UP000016924"/>
    </source>
</evidence>
<dbReference type="GO" id="GO:0005739">
    <property type="term" value="C:mitochondrion"/>
    <property type="evidence" value="ECO:0007669"/>
    <property type="project" value="UniProtKB-SubCell"/>
</dbReference>
<dbReference type="HOGENOM" id="CLU_000288_182_1_1"/>
<dbReference type="RefSeq" id="XP_007781099.1">
    <property type="nucleotide sequence ID" value="XM_007782909.1"/>
</dbReference>
<dbReference type="SUPFAM" id="SSF53474">
    <property type="entry name" value="alpha/beta-Hydrolases"/>
    <property type="match status" value="1"/>
</dbReference>
<dbReference type="OrthoDB" id="1658288at2759"/>
<dbReference type="Gene3D" id="3.40.50.1820">
    <property type="entry name" value="alpha/beta hydrolase"/>
    <property type="match status" value="1"/>
</dbReference>
<dbReference type="GO" id="GO:0016020">
    <property type="term" value="C:membrane"/>
    <property type="evidence" value="ECO:0007669"/>
    <property type="project" value="UniProtKB-SubCell"/>
</dbReference>
<keyword evidence="5" id="KW-0496">Mitochondrion</keyword>
<evidence type="ECO:0000256" key="2">
    <source>
        <dbReference type="ARBA" id="ARBA00004240"/>
    </source>
</evidence>
<evidence type="ECO:0000256" key="4">
    <source>
        <dbReference type="ARBA" id="ARBA00022824"/>
    </source>
</evidence>
<gene>
    <name evidence="7" type="ORF">W97_05021</name>
</gene>